<dbReference type="EMBL" id="BAAAHP010000306">
    <property type="protein sequence ID" value="GAA0907203.1"/>
    <property type="molecule type" value="Genomic_DNA"/>
</dbReference>
<dbReference type="InterPro" id="IPR008331">
    <property type="entry name" value="Ferritin_DPS_dom"/>
</dbReference>
<name>A0ABP3YYV5_9PSEU</name>
<sequence length="165" mass="17933">MDSLTAAVYLPPLDNPHERAAIGHELAAVLHDLVALSLTGKQLHWMAAGPLSHSLHLQLDELVDSWRAMADTVAERAVTIGHTVDGQPAAVAAGTGLTPIAPDEVQDNLLVHEVTHRVATVAERVRARLRRVGEVDLVSQDVLIGVTRELEKQQWQLRVQSGAHR</sequence>
<evidence type="ECO:0000256" key="2">
    <source>
        <dbReference type="RuleBase" id="RU003875"/>
    </source>
</evidence>
<dbReference type="RefSeq" id="WP_343946684.1">
    <property type="nucleotide sequence ID" value="NZ_BAAAHP010000306.1"/>
</dbReference>
<protein>
    <submittedName>
        <fullName evidence="4">DNA starvation/stationary phase protection protein</fullName>
    </submittedName>
</protein>
<accession>A0ABP3YYV5</accession>
<evidence type="ECO:0000313" key="5">
    <source>
        <dbReference type="Proteomes" id="UP001499967"/>
    </source>
</evidence>
<feature type="domain" description="Ferritin/DPS" evidence="3">
    <location>
        <begin position="26"/>
        <end position="158"/>
    </location>
</feature>
<gene>
    <name evidence="4" type="ORF">GCM10009559_75840</name>
</gene>
<comment type="similarity">
    <text evidence="1 2">Belongs to the Dps family.</text>
</comment>
<evidence type="ECO:0000313" key="4">
    <source>
        <dbReference type="EMBL" id="GAA0907203.1"/>
    </source>
</evidence>
<dbReference type="CDD" id="cd01043">
    <property type="entry name" value="DPS"/>
    <property type="match status" value="1"/>
</dbReference>
<dbReference type="InterPro" id="IPR012347">
    <property type="entry name" value="Ferritin-like"/>
</dbReference>
<keyword evidence="5" id="KW-1185">Reference proteome</keyword>
<reference evidence="5" key="1">
    <citation type="journal article" date="2019" name="Int. J. Syst. Evol. Microbiol.">
        <title>The Global Catalogue of Microorganisms (GCM) 10K type strain sequencing project: providing services to taxonomists for standard genome sequencing and annotation.</title>
        <authorList>
            <consortium name="The Broad Institute Genomics Platform"/>
            <consortium name="The Broad Institute Genome Sequencing Center for Infectious Disease"/>
            <person name="Wu L."/>
            <person name="Ma J."/>
        </authorList>
    </citation>
    <scope>NUCLEOTIDE SEQUENCE [LARGE SCALE GENOMIC DNA]</scope>
    <source>
        <strain evidence="5">JCM 11117</strain>
    </source>
</reference>
<organism evidence="4 5">
    <name type="scientific">Pseudonocardia zijingensis</name>
    <dbReference type="NCBI Taxonomy" id="153376"/>
    <lineage>
        <taxon>Bacteria</taxon>
        <taxon>Bacillati</taxon>
        <taxon>Actinomycetota</taxon>
        <taxon>Actinomycetes</taxon>
        <taxon>Pseudonocardiales</taxon>
        <taxon>Pseudonocardiaceae</taxon>
        <taxon>Pseudonocardia</taxon>
    </lineage>
</organism>
<dbReference type="PANTHER" id="PTHR42932">
    <property type="entry name" value="GENERAL STRESS PROTEIN 20U"/>
    <property type="match status" value="1"/>
</dbReference>
<evidence type="ECO:0000256" key="1">
    <source>
        <dbReference type="ARBA" id="ARBA00009497"/>
    </source>
</evidence>
<dbReference type="Proteomes" id="UP001499967">
    <property type="component" value="Unassembled WGS sequence"/>
</dbReference>
<dbReference type="PANTHER" id="PTHR42932:SF2">
    <property type="entry name" value="DNA PROTECTION DURING STARVATION PROTEIN 1"/>
    <property type="match status" value="1"/>
</dbReference>
<dbReference type="InterPro" id="IPR002177">
    <property type="entry name" value="DPS_DNA-bd"/>
</dbReference>
<dbReference type="Gene3D" id="1.20.1260.10">
    <property type="match status" value="1"/>
</dbReference>
<dbReference type="InterPro" id="IPR009078">
    <property type="entry name" value="Ferritin-like_SF"/>
</dbReference>
<dbReference type="SUPFAM" id="SSF47240">
    <property type="entry name" value="Ferritin-like"/>
    <property type="match status" value="1"/>
</dbReference>
<dbReference type="Pfam" id="PF00210">
    <property type="entry name" value="Ferritin"/>
    <property type="match status" value="1"/>
</dbReference>
<dbReference type="PIRSF" id="PIRSF005900">
    <property type="entry name" value="Dps"/>
    <property type="match status" value="1"/>
</dbReference>
<dbReference type="PRINTS" id="PR01346">
    <property type="entry name" value="HELNAPAPROT"/>
</dbReference>
<evidence type="ECO:0000259" key="3">
    <source>
        <dbReference type="Pfam" id="PF00210"/>
    </source>
</evidence>
<comment type="caution">
    <text evidence="4">The sequence shown here is derived from an EMBL/GenBank/DDBJ whole genome shotgun (WGS) entry which is preliminary data.</text>
</comment>
<proteinExistence type="inferred from homology"/>